<keyword evidence="1" id="KW-0862">Zinc</keyword>
<evidence type="ECO:0000259" key="2">
    <source>
        <dbReference type="PROSITE" id="PS50089"/>
    </source>
</evidence>
<name>A0A0B2QCW3_GLYSO</name>
<dbReference type="PANTHER" id="PTHR46400">
    <property type="entry name" value="RING/U-BOX SUPERFAMILY PROTEIN"/>
    <property type="match status" value="1"/>
</dbReference>
<dbReference type="PROSITE" id="PS50089">
    <property type="entry name" value="ZF_RING_2"/>
    <property type="match status" value="1"/>
</dbReference>
<dbReference type="InterPro" id="IPR013083">
    <property type="entry name" value="Znf_RING/FYVE/PHD"/>
</dbReference>
<dbReference type="InterPro" id="IPR033276">
    <property type="entry name" value="BB"/>
</dbReference>
<organism evidence="3">
    <name type="scientific">Glycine soja</name>
    <name type="common">Wild soybean</name>
    <dbReference type="NCBI Taxonomy" id="3848"/>
    <lineage>
        <taxon>Eukaryota</taxon>
        <taxon>Viridiplantae</taxon>
        <taxon>Streptophyta</taxon>
        <taxon>Embryophyta</taxon>
        <taxon>Tracheophyta</taxon>
        <taxon>Spermatophyta</taxon>
        <taxon>Magnoliopsida</taxon>
        <taxon>eudicotyledons</taxon>
        <taxon>Gunneridae</taxon>
        <taxon>Pentapetalae</taxon>
        <taxon>rosids</taxon>
        <taxon>fabids</taxon>
        <taxon>Fabales</taxon>
        <taxon>Fabaceae</taxon>
        <taxon>Papilionoideae</taxon>
        <taxon>50 kb inversion clade</taxon>
        <taxon>NPAAA clade</taxon>
        <taxon>indigoferoid/millettioid clade</taxon>
        <taxon>Phaseoleae</taxon>
        <taxon>Glycine</taxon>
        <taxon>Glycine subgen. Soja</taxon>
    </lineage>
</organism>
<dbReference type="Pfam" id="PF13639">
    <property type="entry name" value="zf-RING_2"/>
    <property type="match status" value="1"/>
</dbReference>
<dbReference type="SUPFAM" id="SSF57850">
    <property type="entry name" value="RING/U-box"/>
    <property type="match status" value="1"/>
</dbReference>
<feature type="non-terminal residue" evidence="3">
    <location>
        <position position="1"/>
    </location>
</feature>
<evidence type="ECO:0000313" key="3">
    <source>
        <dbReference type="EMBL" id="KHN19446.1"/>
    </source>
</evidence>
<dbReference type="GO" id="GO:0016567">
    <property type="term" value="P:protein ubiquitination"/>
    <property type="evidence" value="ECO:0007669"/>
    <property type="project" value="InterPro"/>
</dbReference>
<keyword evidence="3" id="KW-0436">Ligase</keyword>
<reference evidence="3" key="1">
    <citation type="submission" date="2014-07" db="EMBL/GenBank/DDBJ databases">
        <title>Identification of a novel salt tolerance gene in wild soybean by whole-genome sequencing.</title>
        <authorList>
            <person name="Lam H.-M."/>
            <person name="Qi X."/>
            <person name="Li M.-W."/>
            <person name="Liu X."/>
            <person name="Xie M."/>
            <person name="Ni M."/>
            <person name="Xu X."/>
        </authorList>
    </citation>
    <scope>NUCLEOTIDE SEQUENCE [LARGE SCALE GENOMIC DNA]</scope>
    <source>
        <tissue evidence="3">Root</tissue>
    </source>
</reference>
<dbReference type="GO" id="GO:0046621">
    <property type="term" value="P:negative regulation of organ growth"/>
    <property type="evidence" value="ECO:0007669"/>
    <property type="project" value="InterPro"/>
</dbReference>
<dbReference type="AlphaFoldDB" id="A0A0B2QCW3"/>
<gene>
    <name evidence="3" type="ORF">glysoja_026061</name>
</gene>
<feature type="domain" description="RING-type" evidence="2">
    <location>
        <begin position="240"/>
        <end position="281"/>
    </location>
</feature>
<sequence length="291" mass="33046">YTPHCHTALKPSLSLSLSSNHSECEQGAKMNDGRQMGVNYVDAGFPYAVNENFVDFFQGFTPVPVNYAFAGSIPDQESVYWSMNMNPYKFGLSGPGSTSYYSSYEVNGHLPRMEIDRAEWEYPSTITTVEEPATTDSPPRRDGVTNMQTIPEECYPNHHESNSSSQVIWQDNIDPDNMTYEVIWQDNIDPDNMTYEELLDLGEAVGTQSRGLSQELIDMLPTSKYKFGNLFKRKNSGKRCVICQMTYRRGDQQMKLPCSHVYHGECITKWLSINKKCPVCNTEVFGEESTH</sequence>
<dbReference type="GO" id="GO:0004842">
    <property type="term" value="F:ubiquitin-protein transferase activity"/>
    <property type="evidence" value="ECO:0007669"/>
    <property type="project" value="InterPro"/>
</dbReference>
<dbReference type="EMBL" id="KN659065">
    <property type="protein sequence ID" value="KHN19446.1"/>
    <property type="molecule type" value="Genomic_DNA"/>
</dbReference>
<dbReference type="GO" id="GO:0008270">
    <property type="term" value="F:zinc ion binding"/>
    <property type="evidence" value="ECO:0007669"/>
    <property type="project" value="UniProtKB-KW"/>
</dbReference>
<dbReference type="Gene3D" id="3.30.40.10">
    <property type="entry name" value="Zinc/RING finger domain, C3HC4 (zinc finger)"/>
    <property type="match status" value="1"/>
</dbReference>
<dbReference type="InterPro" id="IPR001841">
    <property type="entry name" value="Znf_RING"/>
</dbReference>
<keyword evidence="1" id="KW-0479">Metal-binding</keyword>
<evidence type="ECO:0000256" key="1">
    <source>
        <dbReference type="PROSITE-ProRule" id="PRU00175"/>
    </source>
</evidence>
<dbReference type="GO" id="GO:0031624">
    <property type="term" value="F:ubiquitin conjugating enzyme binding"/>
    <property type="evidence" value="ECO:0007669"/>
    <property type="project" value="TreeGrafter"/>
</dbReference>
<dbReference type="Proteomes" id="UP000053555">
    <property type="component" value="Unassembled WGS sequence"/>
</dbReference>
<dbReference type="GO" id="GO:0016874">
    <property type="term" value="F:ligase activity"/>
    <property type="evidence" value="ECO:0007669"/>
    <property type="project" value="UniProtKB-KW"/>
</dbReference>
<dbReference type="FunFam" id="3.30.40.10:FF:000226">
    <property type="entry name" value="E3 ubiquitin ligase BIG BROTHER"/>
    <property type="match status" value="1"/>
</dbReference>
<protein>
    <submittedName>
        <fullName evidence="3">E3 ubiquitin ligase BIG BROTHER</fullName>
    </submittedName>
</protein>
<proteinExistence type="predicted"/>
<accession>A0A0B2QCW3</accession>
<keyword evidence="1" id="KW-0863">Zinc-finger</keyword>
<dbReference type="PANTHER" id="PTHR46400:SF3">
    <property type="entry name" value="E3 UBIQUITIN LIGASE BIG BROTHER-LIKE PROTEIN"/>
    <property type="match status" value="1"/>
</dbReference>
<dbReference type="SMART" id="SM00184">
    <property type="entry name" value="RING"/>
    <property type="match status" value="1"/>
</dbReference>